<feature type="non-terminal residue" evidence="1">
    <location>
        <position position="1"/>
    </location>
</feature>
<name>A0A382QTV9_9ZZZZ</name>
<evidence type="ECO:0000313" key="1">
    <source>
        <dbReference type="EMBL" id="SVC88272.1"/>
    </source>
</evidence>
<proteinExistence type="predicted"/>
<dbReference type="AlphaFoldDB" id="A0A382QTV9"/>
<reference evidence="1" key="1">
    <citation type="submission" date="2018-05" db="EMBL/GenBank/DDBJ databases">
        <authorList>
            <person name="Lanie J.A."/>
            <person name="Ng W.-L."/>
            <person name="Kazmierczak K.M."/>
            <person name="Andrzejewski T.M."/>
            <person name="Davidsen T.M."/>
            <person name="Wayne K.J."/>
            <person name="Tettelin H."/>
            <person name="Glass J.I."/>
            <person name="Rusch D."/>
            <person name="Podicherti R."/>
            <person name="Tsui H.-C.T."/>
            <person name="Winkler M.E."/>
        </authorList>
    </citation>
    <scope>NUCLEOTIDE SEQUENCE</scope>
</reference>
<accession>A0A382QTV9</accession>
<gene>
    <name evidence="1" type="ORF">METZ01_LOCUS341126</name>
</gene>
<organism evidence="1">
    <name type="scientific">marine metagenome</name>
    <dbReference type="NCBI Taxonomy" id="408172"/>
    <lineage>
        <taxon>unclassified sequences</taxon>
        <taxon>metagenomes</taxon>
        <taxon>ecological metagenomes</taxon>
    </lineage>
</organism>
<protein>
    <submittedName>
        <fullName evidence="1">Uncharacterized protein</fullName>
    </submittedName>
</protein>
<sequence length="96" mass="11237">LDIPKSSNSLLFGLSAFRFEIGTIAMMITIDHWINVCLLFNYPPYSPLNPESRKISNQPVKYIYVYNVIAKRNKNEDKMIKNLFPLIIKLVEKQIY</sequence>
<dbReference type="EMBL" id="UINC01116493">
    <property type="protein sequence ID" value="SVC88272.1"/>
    <property type="molecule type" value="Genomic_DNA"/>
</dbReference>